<dbReference type="SUPFAM" id="SSF55124">
    <property type="entry name" value="Nitrite/Sulfite reductase N-terminal domain-like"/>
    <property type="match status" value="2"/>
</dbReference>
<keyword evidence="3" id="KW-0479">Metal-binding</keyword>
<dbReference type="PROSITE" id="PS51379">
    <property type="entry name" value="4FE4S_FER_2"/>
    <property type="match status" value="2"/>
</dbReference>
<name>A0AAU8GAT4_9CHLR</name>
<keyword evidence="6" id="KW-0411">Iron-sulfur</keyword>
<dbReference type="Pfam" id="PF00037">
    <property type="entry name" value="Fer4"/>
    <property type="match status" value="2"/>
</dbReference>
<dbReference type="InterPro" id="IPR006067">
    <property type="entry name" value="NO2/SO3_Rdtase_4Fe4S_dom"/>
</dbReference>
<dbReference type="AlphaFoldDB" id="A0AAU8GAT4"/>
<feature type="domain" description="4Fe-4S ferredoxin-type" evidence="7">
    <location>
        <begin position="389"/>
        <end position="417"/>
    </location>
</feature>
<keyword evidence="2" id="KW-0349">Heme</keyword>
<organism evidence="8">
    <name type="scientific">Dehalogenimonas sp. 4OHTPN</name>
    <dbReference type="NCBI Taxonomy" id="3166643"/>
    <lineage>
        <taxon>Bacteria</taxon>
        <taxon>Bacillati</taxon>
        <taxon>Chloroflexota</taxon>
        <taxon>Dehalococcoidia</taxon>
        <taxon>Dehalococcoidales</taxon>
        <taxon>Dehalococcoidaceae</taxon>
        <taxon>Dehalogenimonas</taxon>
    </lineage>
</organism>
<evidence type="ECO:0000256" key="3">
    <source>
        <dbReference type="ARBA" id="ARBA00022723"/>
    </source>
</evidence>
<dbReference type="GO" id="GO:0046872">
    <property type="term" value="F:metal ion binding"/>
    <property type="evidence" value="ECO:0007669"/>
    <property type="project" value="UniProtKB-KW"/>
</dbReference>
<protein>
    <submittedName>
        <fullName evidence="8">4Fe-4S binding protein</fullName>
    </submittedName>
</protein>
<keyword evidence="1" id="KW-0004">4Fe-4S</keyword>
<dbReference type="Pfam" id="PF03460">
    <property type="entry name" value="NIR_SIR_ferr"/>
    <property type="match status" value="2"/>
</dbReference>
<dbReference type="RefSeq" id="WP_353715200.1">
    <property type="nucleotide sequence ID" value="NZ_CP159307.1"/>
</dbReference>
<evidence type="ECO:0000256" key="6">
    <source>
        <dbReference type="ARBA" id="ARBA00023014"/>
    </source>
</evidence>
<dbReference type="SUPFAM" id="SSF54862">
    <property type="entry name" value="4Fe-4S ferredoxins"/>
    <property type="match status" value="1"/>
</dbReference>
<dbReference type="InterPro" id="IPR017900">
    <property type="entry name" value="4Fe4S_Fe_S_CS"/>
</dbReference>
<dbReference type="GO" id="GO:0016491">
    <property type="term" value="F:oxidoreductase activity"/>
    <property type="evidence" value="ECO:0007669"/>
    <property type="project" value="UniProtKB-KW"/>
</dbReference>
<dbReference type="InterPro" id="IPR017896">
    <property type="entry name" value="4Fe4S_Fe-S-bd"/>
</dbReference>
<dbReference type="PANTHER" id="PTHR32439">
    <property type="entry name" value="FERREDOXIN--NITRITE REDUCTASE, CHLOROPLASTIC"/>
    <property type="match status" value="1"/>
</dbReference>
<sequence length="528" mass="57079">MSSTLETDIVELRKRGIVKLKDDDMYAIWVKTACGNLSSNQINKLAEITESYGRGFLLFSSRQIPIIPFIKDDDLEAVQQALSSVYLTLDRCGPTVRNVNVCLGRLCPHIIADPLPLAQKLDNFFYAHMANKVKLGVVGCAKDCIISRALTDIGFVPATTDVRAGYNAYIGGRLGLNPGLGFKIAESLNEEECLRLVQNFFELMNREGRRGERAADLIERLGADAVRHELHQTLSQVSGLEPIICPTSELSCNTGKQTVKLRATAGEVTAAQLKEIANIAEGYGLGIVHFDVRGGPEIPGIAKADFEIVRREIAESGMAIIDGGLANLQSCFGGYCTESLADPQALLKRIDVMARESGLADVKMTISASGCPNSCGIAHLSDIGFYGIAEFEIDAKSCTGCGLCVPVCKRKAIEIIDGRVTINNEQCRHCGQCISVCPFNALVEKKRGFTVLIGGRGGQDTRLGQLITGLVSEDEALAITGRLMRLLRDTRTDAATLIDRWGLERVKDTLINPAEAPVSSARVTTCAP</sequence>
<dbReference type="InterPro" id="IPR005117">
    <property type="entry name" value="NiRdtase/SiRdtase_haem-b_fer"/>
</dbReference>
<dbReference type="InterPro" id="IPR051329">
    <property type="entry name" value="NIR_SIR_4Fe-4S"/>
</dbReference>
<dbReference type="Gene3D" id="3.30.70.20">
    <property type="match status" value="1"/>
</dbReference>
<dbReference type="EMBL" id="CP159307">
    <property type="protein sequence ID" value="XCH34012.1"/>
    <property type="molecule type" value="Genomic_DNA"/>
</dbReference>
<evidence type="ECO:0000256" key="2">
    <source>
        <dbReference type="ARBA" id="ARBA00022617"/>
    </source>
</evidence>
<evidence type="ECO:0000256" key="4">
    <source>
        <dbReference type="ARBA" id="ARBA00023002"/>
    </source>
</evidence>
<dbReference type="InterPro" id="IPR006066">
    <property type="entry name" value="NO2/SO3_Rdtase_FeS/sirohaem_BS"/>
</dbReference>
<dbReference type="Gene3D" id="3.30.413.10">
    <property type="entry name" value="Sulfite Reductase Hemoprotein, domain 1"/>
    <property type="match status" value="2"/>
</dbReference>
<evidence type="ECO:0000259" key="7">
    <source>
        <dbReference type="PROSITE" id="PS51379"/>
    </source>
</evidence>
<evidence type="ECO:0000313" key="8">
    <source>
        <dbReference type="EMBL" id="XCH34012.1"/>
    </source>
</evidence>
<reference evidence="8" key="1">
    <citation type="submission" date="2024-06" db="EMBL/GenBank/DDBJ databases">
        <title>A Novel Isolate, Dehalogenimonas sp. Strain 4OHTPN, Dechlorinates Aromatic 4 Hydroxy chlorothalonil by a Novel Reductive Dehalogenase.</title>
        <authorList>
            <person name="Liu G."/>
        </authorList>
    </citation>
    <scope>NUCLEOTIDE SEQUENCE</scope>
    <source>
        <strain evidence="8">4OHTPN</strain>
    </source>
</reference>
<dbReference type="GO" id="GO:0020037">
    <property type="term" value="F:heme binding"/>
    <property type="evidence" value="ECO:0007669"/>
    <property type="project" value="InterPro"/>
</dbReference>
<dbReference type="PROSITE" id="PS00365">
    <property type="entry name" value="NIR_SIR"/>
    <property type="match status" value="1"/>
</dbReference>
<dbReference type="Pfam" id="PF01077">
    <property type="entry name" value="NIR_SIR"/>
    <property type="match status" value="2"/>
</dbReference>
<evidence type="ECO:0000256" key="1">
    <source>
        <dbReference type="ARBA" id="ARBA00022485"/>
    </source>
</evidence>
<keyword evidence="5" id="KW-0408">Iron</keyword>
<evidence type="ECO:0000256" key="5">
    <source>
        <dbReference type="ARBA" id="ARBA00023004"/>
    </source>
</evidence>
<dbReference type="InterPro" id="IPR036136">
    <property type="entry name" value="Nit/Sulf_reduc_fer-like_dom_sf"/>
</dbReference>
<keyword evidence="4" id="KW-0560">Oxidoreductase</keyword>
<dbReference type="InterPro" id="IPR045854">
    <property type="entry name" value="NO2/SO3_Rdtase_4Fe4S_sf"/>
</dbReference>
<dbReference type="PROSITE" id="PS00198">
    <property type="entry name" value="4FE4S_FER_1"/>
    <property type="match status" value="1"/>
</dbReference>
<dbReference type="GO" id="GO:0051539">
    <property type="term" value="F:4 iron, 4 sulfur cluster binding"/>
    <property type="evidence" value="ECO:0007669"/>
    <property type="project" value="UniProtKB-KW"/>
</dbReference>
<proteinExistence type="predicted"/>
<feature type="domain" description="4Fe-4S ferredoxin-type" evidence="7">
    <location>
        <begin position="418"/>
        <end position="447"/>
    </location>
</feature>
<dbReference type="PANTHER" id="PTHR32439:SF9">
    <property type="entry name" value="BLR3264 PROTEIN"/>
    <property type="match status" value="1"/>
</dbReference>
<dbReference type="SUPFAM" id="SSF56014">
    <property type="entry name" value="Nitrite and sulphite reductase 4Fe-4S domain-like"/>
    <property type="match status" value="2"/>
</dbReference>
<gene>
    <name evidence="8" type="ORF">ABV300_03795</name>
</gene>
<dbReference type="Gene3D" id="3.90.480.10">
    <property type="entry name" value="Sulfite Reductase Hemoprotein,Domain 2"/>
    <property type="match status" value="1"/>
</dbReference>
<accession>A0AAU8GAT4</accession>